<dbReference type="Proteomes" id="UP000235672">
    <property type="component" value="Unassembled WGS sequence"/>
</dbReference>
<evidence type="ECO:0000313" key="2">
    <source>
        <dbReference type="Proteomes" id="UP000235672"/>
    </source>
</evidence>
<reference evidence="1 2" key="1">
    <citation type="submission" date="2016-05" db="EMBL/GenBank/DDBJ databases">
        <title>A degradative enzymes factory behind the ericoid mycorrhizal symbiosis.</title>
        <authorList>
            <consortium name="DOE Joint Genome Institute"/>
            <person name="Martino E."/>
            <person name="Morin E."/>
            <person name="Grelet G."/>
            <person name="Kuo A."/>
            <person name="Kohler A."/>
            <person name="Daghino S."/>
            <person name="Barry K."/>
            <person name="Choi C."/>
            <person name="Cichocki N."/>
            <person name="Clum A."/>
            <person name="Copeland A."/>
            <person name="Hainaut M."/>
            <person name="Haridas S."/>
            <person name="Labutti K."/>
            <person name="Lindquist E."/>
            <person name="Lipzen A."/>
            <person name="Khouja H.-R."/>
            <person name="Murat C."/>
            <person name="Ohm R."/>
            <person name="Olson A."/>
            <person name="Spatafora J."/>
            <person name="Veneault-Fourrey C."/>
            <person name="Henrissat B."/>
            <person name="Grigoriev I."/>
            <person name="Martin F."/>
            <person name="Perotto S."/>
        </authorList>
    </citation>
    <scope>NUCLEOTIDE SEQUENCE [LARGE SCALE GENOMIC DNA]</scope>
    <source>
        <strain evidence="1 2">UAMH 7357</strain>
    </source>
</reference>
<evidence type="ECO:0000313" key="1">
    <source>
        <dbReference type="EMBL" id="PMD28157.1"/>
    </source>
</evidence>
<dbReference type="AlphaFoldDB" id="A0A2J6QPF6"/>
<protein>
    <submittedName>
        <fullName evidence="1">Uncharacterized protein</fullName>
    </submittedName>
</protein>
<dbReference type="EMBL" id="KZ613464">
    <property type="protein sequence ID" value="PMD28157.1"/>
    <property type="molecule type" value="Genomic_DNA"/>
</dbReference>
<proteinExistence type="predicted"/>
<dbReference type="STRING" id="1745343.A0A2J6QPF6"/>
<dbReference type="OrthoDB" id="9992527at2759"/>
<keyword evidence="2" id="KW-1185">Reference proteome</keyword>
<accession>A0A2J6QPF6</accession>
<sequence>MDAQEHATWEEGVGVRGVRTHFYMEVLYQNESFRDNLQPTIIPALLAYGMLKPIKQKVVEGATLLERGQKALDMLRRKEISGERLVWRISEA</sequence>
<name>A0A2J6QPF6_9HELO</name>
<gene>
    <name evidence="1" type="ORF">NA56DRAFT_695911</name>
</gene>
<organism evidence="1 2">
    <name type="scientific">Hyaloscypha hepaticicola</name>
    <dbReference type="NCBI Taxonomy" id="2082293"/>
    <lineage>
        <taxon>Eukaryota</taxon>
        <taxon>Fungi</taxon>
        <taxon>Dikarya</taxon>
        <taxon>Ascomycota</taxon>
        <taxon>Pezizomycotina</taxon>
        <taxon>Leotiomycetes</taxon>
        <taxon>Helotiales</taxon>
        <taxon>Hyaloscyphaceae</taxon>
        <taxon>Hyaloscypha</taxon>
    </lineage>
</organism>